<dbReference type="OMA" id="LVATHQY"/>
<evidence type="ECO:0000313" key="1">
    <source>
        <dbReference type="EMBL" id="RFU27172.1"/>
    </source>
</evidence>
<feature type="non-terminal residue" evidence="1">
    <location>
        <position position="246"/>
    </location>
</feature>
<gene>
    <name evidence="1" type="ORF">B7463_g9163</name>
</gene>
<reference evidence="1 2" key="1">
    <citation type="submission" date="2018-05" db="EMBL/GenBank/DDBJ databases">
        <title>Draft genome sequence of Scytalidium lignicola DSM 105466, a ubiquitous saprotrophic fungus.</title>
        <authorList>
            <person name="Buettner E."/>
            <person name="Gebauer A.M."/>
            <person name="Hofrichter M."/>
            <person name="Liers C."/>
            <person name="Kellner H."/>
        </authorList>
    </citation>
    <scope>NUCLEOTIDE SEQUENCE [LARGE SCALE GENOMIC DNA]</scope>
    <source>
        <strain evidence="1 2">DSM 105466</strain>
    </source>
</reference>
<dbReference type="OrthoDB" id="5275938at2759"/>
<name>A0A3E2H1P1_SCYLI</name>
<evidence type="ECO:0000313" key="2">
    <source>
        <dbReference type="Proteomes" id="UP000258309"/>
    </source>
</evidence>
<accession>A0A3E2H1P1</accession>
<evidence type="ECO:0008006" key="3">
    <source>
        <dbReference type="Google" id="ProtNLM"/>
    </source>
</evidence>
<comment type="caution">
    <text evidence="1">The sequence shown here is derived from an EMBL/GenBank/DDBJ whole genome shotgun (WGS) entry which is preliminary data.</text>
</comment>
<proteinExistence type="predicted"/>
<dbReference type="AlphaFoldDB" id="A0A3E2H1P1"/>
<feature type="non-terminal residue" evidence="1">
    <location>
        <position position="1"/>
    </location>
</feature>
<sequence>MVSEGDHARLFTFETGDVEILVTYENTPVVGKVASQAMALGSPVWKKFMFPPWRSLPEANSVIDSEYLNGEDTGNHKAKQVDFTEDDGEALLLLLNIVHLKYKLIPTTLSYDQLLLVDQYDCYDLVEPWVDRWLPDEKIESQNPEEKNWLFIAWAFDRKKIIEDLALDMVCRIKLGDEMTPLWRSGQPVQSPFPSDILENILIFFQKESFTLAVQVSGNYSIYPTEKLPGTRAQQKQLRPMASEIP</sequence>
<dbReference type="STRING" id="5539.A0A3E2H1P1"/>
<keyword evidence="2" id="KW-1185">Reference proteome</keyword>
<protein>
    <recommendedName>
        <fullName evidence="3">BTB domain-containing protein</fullName>
    </recommendedName>
</protein>
<dbReference type="Proteomes" id="UP000258309">
    <property type="component" value="Unassembled WGS sequence"/>
</dbReference>
<dbReference type="EMBL" id="NCSJ02000219">
    <property type="protein sequence ID" value="RFU27172.1"/>
    <property type="molecule type" value="Genomic_DNA"/>
</dbReference>
<organism evidence="1 2">
    <name type="scientific">Scytalidium lignicola</name>
    <name type="common">Hyphomycete</name>
    <dbReference type="NCBI Taxonomy" id="5539"/>
    <lineage>
        <taxon>Eukaryota</taxon>
        <taxon>Fungi</taxon>
        <taxon>Dikarya</taxon>
        <taxon>Ascomycota</taxon>
        <taxon>Pezizomycotina</taxon>
        <taxon>Leotiomycetes</taxon>
        <taxon>Leotiomycetes incertae sedis</taxon>
        <taxon>Scytalidium</taxon>
    </lineage>
</organism>